<evidence type="ECO:0000313" key="2">
    <source>
        <dbReference type="Proteomes" id="UP000595472"/>
    </source>
</evidence>
<evidence type="ECO:0000313" key="1">
    <source>
        <dbReference type="EMBL" id="QPX62618.1"/>
    </source>
</evidence>
<dbReference type="EMBL" id="MW055913">
    <property type="protein sequence ID" value="QPX62618.1"/>
    <property type="molecule type" value="Genomic_DNA"/>
</dbReference>
<protein>
    <submittedName>
        <fullName evidence="1">Uncharacterized protein</fullName>
    </submittedName>
</protein>
<keyword evidence="2" id="KW-1185">Reference proteome</keyword>
<proteinExistence type="predicted"/>
<organism evidence="1 2">
    <name type="scientific">Arthrobacter phage Wollypog</name>
    <dbReference type="NCBI Taxonomy" id="2790985"/>
    <lineage>
        <taxon>Viruses</taxon>
        <taxon>Duplodnaviria</taxon>
        <taxon>Heunggongvirae</taxon>
        <taxon>Uroviricota</taxon>
        <taxon>Caudoviricetes</taxon>
        <taxon>Wollypogvirus</taxon>
        <taxon>Wollypogvirus wollypog</taxon>
    </lineage>
</organism>
<name>A0A7T3KCA7_9CAUD</name>
<dbReference type="KEGG" id="vg:77924023"/>
<dbReference type="GeneID" id="77924023"/>
<gene>
    <name evidence="1" type="primary">68</name>
    <name evidence="1" type="ORF">SEA_WOLLYPOG_68</name>
</gene>
<dbReference type="Proteomes" id="UP000595472">
    <property type="component" value="Segment"/>
</dbReference>
<accession>A0A7T3KCA7</accession>
<reference evidence="1 2" key="1">
    <citation type="submission" date="2020-10" db="EMBL/GenBank/DDBJ databases">
        <authorList>
            <person name="Abad L.A."/>
            <person name="Alter J."/>
            <person name="Becerra C.Y."/>
            <person name="Boehle J."/>
            <person name="Bustos B."/>
            <person name="Connatser B.I."/>
            <person name="Cutright B."/>
            <person name="Gavin J."/>
            <person name="Gomez A.P."/>
            <person name="Grabar K."/>
            <person name="Hur E.Y."/>
            <person name="Ioh M.T."/>
            <person name="Joya-Campos L."/>
            <person name="Lauhon H.N."/>
            <person name="Lee S."/>
            <person name="Maranan R.T."/>
            <person name="Park Y.G."/>
            <person name="Priest M."/>
            <person name="Samuels S.O."/>
            <person name="Sarameh Y.J."/>
            <person name="Schreiber J.M."/>
            <person name="Shepard L."/>
            <person name="Sheth K.J."/>
            <person name="Silva C.A."/>
            <person name="Smyers G.M."/>
            <person name="Tam S."/>
            <person name="Tamura C.M."/>
            <person name="Wucher D.E."/>
            <person name="Donachie S.P."/>
            <person name="Reed F.A."/>
            <person name="Palecanda S."/>
            <person name="Chong R.A."/>
            <person name="Porter M.L."/>
            <person name="Garlena R.A."/>
            <person name="Russell D.A."/>
            <person name="Jacobs-Sera D."/>
            <person name="Hatfull G.F."/>
        </authorList>
    </citation>
    <scope>NUCLEOTIDE SEQUENCE [LARGE SCALE GENOMIC DNA]</scope>
</reference>
<dbReference type="RefSeq" id="YP_010648559.1">
    <property type="nucleotide sequence ID" value="NC_070760.1"/>
</dbReference>
<sequence length="109" mass="12470">MTIYRTKANRAIARSRGHLKQAEQDFTHENYQRVSFAIAKSGHTLQVGMLHEAERAAEAQEMRTVLEILKEDPEGEVGSLLDMAEFSALEVKFQEYVRKITGREEESDD</sequence>